<sequence length="274" mass="31557">MWRACNIENQHFMAAIVGREGSGKSLTGLKIAESADPTFNASRVMFEPKAFLERLREWKAAGETKGKLVVADEAGVGLGVRTWYQKDQILFNQVLQVIRDENMGIIFTLPRLSELDSQARGRLHAFLEMKDKEDGEWADVKWLNWDPTRDERDKVYRHYPEMKINGYTRKVKALRLTPPSEDLVKNYEKRKEAFQDQLYQDAIDEMDENEEQTMSPSEVADDIAESGVKDYVSIHGGNKTKYIDAELIEMDYDLSARNAKKVKKLLDRDDDISL</sequence>
<keyword evidence="3" id="KW-1185">Reference proteome</keyword>
<dbReference type="InterPro" id="IPR027417">
    <property type="entry name" value="P-loop_NTPase"/>
</dbReference>
<evidence type="ECO:0000313" key="2">
    <source>
        <dbReference type="EMBL" id="POG57253.1"/>
    </source>
</evidence>
<evidence type="ECO:0000313" key="3">
    <source>
        <dbReference type="Proteomes" id="UP000053621"/>
    </source>
</evidence>
<dbReference type="Pfam" id="PF05707">
    <property type="entry name" value="Zot"/>
    <property type="match status" value="1"/>
</dbReference>
<proteinExistence type="predicted"/>
<dbReference type="InterPro" id="IPR008900">
    <property type="entry name" value="Zot_N"/>
</dbReference>
<protein>
    <recommendedName>
        <fullName evidence="1">Zona occludens toxin N-terminal domain-containing protein</fullName>
    </recommendedName>
</protein>
<gene>
    <name evidence="2" type="ORF">AUR65_001440</name>
</gene>
<dbReference type="Proteomes" id="UP000053621">
    <property type="component" value="Unassembled WGS sequence"/>
</dbReference>
<dbReference type="InterPro" id="IPR018247">
    <property type="entry name" value="EF_Hand_1_Ca_BS"/>
</dbReference>
<dbReference type="SUPFAM" id="SSF52540">
    <property type="entry name" value="P-loop containing nucleoside triphosphate hydrolases"/>
    <property type="match status" value="1"/>
</dbReference>
<evidence type="ECO:0000259" key="1">
    <source>
        <dbReference type="Pfam" id="PF05707"/>
    </source>
</evidence>
<feature type="domain" description="Zona occludens toxin N-terminal" evidence="1">
    <location>
        <begin position="41"/>
        <end position="126"/>
    </location>
</feature>
<organism evidence="2 3">
    <name type="scientific">Haloferax marisrubri</name>
    <dbReference type="NCBI Taxonomy" id="1544719"/>
    <lineage>
        <taxon>Archaea</taxon>
        <taxon>Methanobacteriati</taxon>
        <taxon>Methanobacteriota</taxon>
        <taxon>Stenosarchaea group</taxon>
        <taxon>Halobacteria</taxon>
        <taxon>Halobacteriales</taxon>
        <taxon>Haloferacaceae</taxon>
        <taxon>Haloferax</taxon>
    </lineage>
</organism>
<name>A0A2P4NVW0_9EURY</name>
<dbReference type="PROSITE" id="PS00018">
    <property type="entry name" value="EF_HAND_1"/>
    <property type="match status" value="1"/>
</dbReference>
<reference evidence="2" key="1">
    <citation type="submission" date="2017-08" db="EMBL/GenBank/DDBJ databases">
        <title>Haloferax marisrubri sp. nov., isolated from the Discovery deep brine-seawater interface in the Red Sea.</title>
        <authorList>
            <person name="Zhang G."/>
            <person name="Stingl U."/>
        </authorList>
    </citation>
    <scope>NUCLEOTIDE SEQUENCE [LARGE SCALE GENOMIC DNA]</scope>
    <source>
        <strain evidence="2">SB3</strain>
    </source>
</reference>
<accession>A0A2P4NVW0</accession>
<dbReference type="EMBL" id="LOPW02000002">
    <property type="protein sequence ID" value="POG57253.1"/>
    <property type="molecule type" value="Genomic_DNA"/>
</dbReference>
<comment type="caution">
    <text evidence="2">The sequence shown here is derived from an EMBL/GenBank/DDBJ whole genome shotgun (WGS) entry which is preliminary data.</text>
</comment>
<dbReference type="AlphaFoldDB" id="A0A2P4NVW0"/>
<dbReference type="Gene3D" id="3.40.50.300">
    <property type="entry name" value="P-loop containing nucleotide triphosphate hydrolases"/>
    <property type="match status" value="1"/>
</dbReference>